<evidence type="ECO:0000313" key="1">
    <source>
        <dbReference type="EMBL" id="MBB4192409.1"/>
    </source>
</evidence>
<reference evidence="1 2" key="1">
    <citation type="submission" date="2020-08" db="EMBL/GenBank/DDBJ databases">
        <title>Genomic Encyclopedia of Type Strains, Phase IV (KMG-V): Genome sequencing to study the core and pangenomes of soil and plant-associated prokaryotes.</title>
        <authorList>
            <person name="Whitman W."/>
        </authorList>
    </citation>
    <scope>NUCLEOTIDE SEQUENCE [LARGE SCALE GENOMIC DNA]</scope>
    <source>
        <strain evidence="1 2">SEMIA 4074</strain>
    </source>
</reference>
<dbReference type="RefSeq" id="WP_184456379.1">
    <property type="nucleotide sequence ID" value="NZ_JACIFV010000007.1"/>
</dbReference>
<accession>A0A7W6Q8V6</accession>
<proteinExistence type="predicted"/>
<protein>
    <submittedName>
        <fullName evidence="1">Uncharacterized protein</fullName>
    </submittedName>
</protein>
<dbReference type="AlphaFoldDB" id="A0A7W6Q8V6"/>
<gene>
    <name evidence="1" type="ORF">GGD53_002566</name>
</gene>
<evidence type="ECO:0000313" key="2">
    <source>
        <dbReference type="Proteomes" id="UP000524492"/>
    </source>
</evidence>
<dbReference type="Proteomes" id="UP000524492">
    <property type="component" value="Unassembled WGS sequence"/>
</dbReference>
<name>A0A7W6Q8V6_9HYPH</name>
<comment type="caution">
    <text evidence="1">The sequence shown here is derived from an EMBL/GenBank/DDBJ whole genome shotgun (WGS) entry which is preliminary data.</text>
</comment>
<organism evidence="1 2">
    <name type="scientific">Rhizobium aethiopicum</name>
    <dbReference type="NCBI Taxonomy" id="1138170"/>
    <lineage>
        <taxon>Bacteria</taxon>
        <taxon>Pseudomonadati</taxon>
        <taxon>Pseudomonadota</taxon>
        <taxon>Alphaproteobacteria</taxon>
        <taxon>Hyphomicrobiales</taxon>
        <taxon>Rhizobiaceae</taxon>
        <taxon>Rhizobium/Agrobacterium group</taxon>
        <taxon>Rhizobium</taxon>
    </lineage>
</organism>
<dbReference type="EMBL" id="JACIFV010000007">
    <property type="protein sequence ID" value="MBB4192409.1"/>
    <property type="molecule type" value="Genomic_DNA"/>
</dbReference>
<sequence>MLPGIGAKPADEWLPGLVQPVSAMAKTSPSPTLRLIESSGYFVIRLSRK</sequence>
<keyword evidence="2" id="KW-1185">Reference proteome</keyword>